<gene>
    <name evidence="1" type="ORF">J2S70_000468</name>
</gene>
<sequence>MVTSAFDSPWAILQLTWSGITNNFNFLRRTGRLLSQRHSF</sequence>
<organism evidence="1 2">
    <name type="scientific">Trueperella bonasi</name>
    <dbReference type="NCBI Taxonomy" id="312286"/>
    <lineage>
        <taxon>Bacteria</taxon>
        <taxon>Bacillati</taxon>
        <taxon>Actinomycetota</taxon>
        <taxon>Actinomycetes</taxon>
        <taxon>Actinomycetales</taxon>
        <taxon>Actinomycetaceae</taxon>
        <taxon>Trueperella</taxon>
    </lineage>
</organism>
<evidence type="ECO:0000313" key="2">
    <source>
        <dbReference type="Proteomes" id="UP001243212"/>
    </source>
</evidence>
<dbReference type="Proteomes" id="UP001243212">
    <property type="component" value="Unassembled WGS sequence"/>
</dbReference>
<comment type="caution">
    <text evidence="1">The sequence shown here is derived from an EMBL/GenBank/DDBJ whole genome shotgun (WGS) entry which is preliminary data.</text>
</comment>
<name>A0ABT9NER2_9ACTO</name>
<reference evidence="1 2" key="1">
    <citation type="submission" date="2023-07" db="EMBL/GenBank/DDBJ databases">
        <title>Sequencing the genomes of 1000 actinobacteria strains.</title>
        <authorList>
            <person name="Klenk H.-P."/>
        </authorList>
    </citation>
    <scope>NUCLEOTIDE SEQUENCE [LARGE SCALE GENOMIC DNA]</scope>
    <source>
        <strain evidence="1 2">DSM 17163</strain>
    </source>
</reference>
<evidence type="ECO:0000313" key="1">
    <source>
        <dbReference type="EMBL" id="MDP9805886.1"/>
    </source>
</evidence>
<accession>A0ABT9NER2</accession>
<keyword evidence="2" id="KW-1185">Reference proteome</keyword>
<protein>
    <submittedName>
        <fullName evidence="1">Uncharacterized protein</fullName>
    </submittedName>
</protein>
<proteinExistence type="predicted"/>
<dbReference type="EMBL" id="JAUSQX010000001">
    <property type="protein sequence ID" value="MDP9805886.1"/>
    <property type="molecule type" value="Genomic_DNA"/>
</dbReference>